<dbReference type="GO" id="GO:0017056">
    <property type="term" value="F:structural constituent of nuclear pore"/>
    <property type="evidence" value="ECO:0007669"/>
    <property type="project" value="TreeGrafter"/>
</dbReference>
<keyword evidence="6 9" id="KW-0811">Translocation</keyword>
<comment type="subunit">
    <text evidence="9">Component of the nuclear pore complex (NPC).</text>
</comment>
<dbReference type="InterPro" id="IPR011502">
    <property type="entry name" value="Nucleoporin_Nup85"/>
</dbReference>
<comment type="similarity">
    <text evidence="2 9">Belongs to the nucleoporin Nup85 family.</text>
</comment>
<keyword evidence="4 9" id="KW-0509">mRNA transport</keyword>
<feature type="compositionally biased region" description="Polar residues" evidence="10">
    <location>
        <begin position="25"/>
        <end position="38"/>
    </location>
</feature>
<dbReference type="HOGENOM" id="CLU_002336_0_0_1"/>
<dbReference type="PANTHER" id="PTHR13373">
    <property type="entry name" value="FROUNT PROTEIN-RELATED"/>
    <property type="match status" value="1"/>
</dbReference>
<keyword evidence="7 9" id="KW-0906">Nuclear pore complex</keyword>
<feature type="compositionally biased region" description="Polar residues" evidence="10">
    <location>
        <begin position="46"/>
        <end position="70"/>
    </location>
</feature>
<feature type="region of interest" description="Disordered" evidence="10">
    <location>
        <begin position="1"/>
        <end position="125"/>
    </location>
</feature>
<feature type="compositionally biased region" description="Low complexity" evidence="10">
    <location>
        <begin position="956"/>
        <end position="965"/>
    </location>
</feature>
<evidence type="ECO:0000256" key="9">
    <source>
        <dbReference type="RuleBase" id="RU365073"/>
    </source>
</evidence>
<evidence type="ECO:0000256" key="4">
    <source>
        <dbReference type="ARBA" id="ARBA00022816"/>
    </source>
</evidence>
<comment type="function">
    <text evidence="9">Functions as a component of the nuclear pore complex (NPC).</text>
</comment>
<sequence length="1072" mass="116394">MNRFTADYSSSVNSTPGKQHPSRGFLSSNPPQLASTTPVAPPPSQIFGSSAFGTGVSKLQFTKPTETSPRSIPGSRLPPRTKNGTPNIARVRQGYVTGKAVENEEDGDQAMEEDAHDAGSNPYSPRRGFHSINQRNNASLMNFSTASTRDARVSAPRKSFRSSTRLSALPHKGDETVVSNLARDMGARAQQASLTEPDELILETEQILRSLDEQSQYLKDSTKALDIVSEYAYDLIKEWQRFVQPDRPSLDSNDIGPQPTAPAFAKANYLASLMLVLRHPPPSMDDTVAPTPQVLLDWLDQYHVSYDQMYKAVASARPNCTSHELFWDAVLSLTLRGKLQQVMQLFADADFKYAASAADDGHDSDGYKGAQLQTVQGVIYRARQLLNSCPAIQFGDWNVAGPDWDVFRASVEAALENLTDEATAQDDEDSFEAENFGLRKPETRLLGRLGQKSSNTLPWTIFQNLKILYNILLGSAEEISAQSQDWLEATTSLTIWWDGTADSTAVAQWSFDVSRANNPAVQDEDFNPYLGRLRDSFLCVTAPDDKNSFQINGMSPVEVGLGCILQGSSPGALTVLRTLSQCIAASVAEIGSKAGWLEDDTTSHPAGLNEEDLMVLSYGASKAGVSKDDLLVSYAEKLFEKDTLHLSDGSGVEGWEVSISLVTRLDDREVMRTTVSNFLDHLEVTTQDRAEKLTNLCSDLGLQDEARKVSDRFGDYLVNNTEEYGTALLCYARSHAREKIHQLVDVLVSYSLVQSRAYPPANELDDALRSLVSNPKTALVDIAEVDPEAAEMLQFYLVGYACIRRFYTLRDQDLGGSGPAQPSLNSRPLARKRAAAKALIAAINSAADSIYGGLYDPDRTSAIQVDGLLSLLGEATALLTASSHSGDASHGDNRGHARARSRIFTIPQIYDLLSAIEDLSTVSARVFAATEECLAASLREYAGSRPPSPRAVLKKSMSSGSGSGSGFSYSVLGSEMLARSMTTDASGSAVMVKGQSGGGKAMTQARGMEDAPARGWDWREKFVQHSEHGPGGGDAATVTGRDILTVLRMSLAEELAWAELEEEEEEGDASTA</sequence>
<evidence type="ECO:0000256" key="1">
    <source>
        <dbReference type="ARBA" id="ARBA00004567"/>
    </source>
</evidence>
<evidence type="ECO:0000256" key="10">
    <source>
        <dbReference type="SAM" id="MobiDB-lite"/>
    </source>
</evidence>
<evidence type="ECO:0000256" key="6">
    <source>
        <dbReference type="ARBA" id="ARBA00023010"/>
    </source>
</evidence>
<dbReference type="AlphaFoldDB" id="V9DJT4"/>
<dbReference type="GO" id="GO:0031080">
    <property type="term" value="C:nuclear pore outer ring"/>
    <property type="evidence" value="ECO:0007669"/>
    <property type="project" value="TreeGrafter"/>
</dbReference>
<protein>
    <recommendedName>
        <fullName evidence="9">Nuclear pore complex protein Nup85</fullName>
    </recommendedName>
</protein>
<dbReference type="GO" id="GO:0006606">
    <property type="term" value="P:protein import into nucleus"/>
    <property type="evidence" value="ECO:0007669"/>
    <property type="project" value="TreeGrafter"/>
</dbReference>
<dbReference type="GeneID" id="19988300"/>
<reference evidence="11" key="1">
    <citation type="submission" date="2013-03" db="EMBL/GenBank/DDBJ databases">
        <title>The Genome Sequence of Cladophialophora carrionii CBS 160.54.</title>
        <authorList>
            <consortium name="The Broad Institute Genomics Platform"/>
            <person name="Cuomo C."/>
            <person name="de Hoog S."/>
            <person name="Gorbushina A."/>
            <person name="Walker B."/>
            <person name="Young S.K."/>
            <person name="Zeng Q."/>
            <person name="Gargeya S."/>
            <person name="Fitzgerald M."/>
            <person name="Haas B."/>
            <person name="Abouelleil A."/>
            <person name="Allen A.W."/>
            <person name="Alvarado L."/>
            <person name="Arachchi H.M."/>
            <person name="Berlin A.M."/>
            <person name="Chapman S.B."/>
            <person name="Gainer-Dewar J."/>
            <person name="Goldberg J."/>
            <person name="Griggs A."/>
            <person name="Gujja S."/>
            <person name="Hansen M."/>
            <person name="Howarth C."/>
            <person name="Imamovic A."/>
            <person name="Ireland A."/>
            <person name="Larimer J."/>
            <person name="McCowan C."/>
            <person name="Murphy C."/>
            <person name="Pearson M."/>
            <person name="Poon T.W."/>
            <person name="Priest M."/>
            <person name="Roberts A."/>
            <person name="Saif S."/>
            <person name="Shea T."/>
            <person name="Sisk P."/>
            <person name="Sykes S."/>
            <person name="Wortman J."/>
            <person name="Nusbaum C."/>
            <person name="Birren B."/>
        </authorList>
    </citation>
    <scope>NUCLEOTIDE SEQUENCE [LARGE SCALE GENOMIC DNA]</scope>
    <source>
        <strain evidence="11">CBS 160.54</strain>
    </source>
</reference>
<evidence type="ECO:0000313" key="11">
    <source>
        <dbReference type="EMBL" id="ETI27125.1"/>
    </source>
</evidence>
<evidence type="ECO:0000256" key="7">
    <source>
        <dbReference type="ARBA" id="ARBA00023132"/>
    </source>
</evidence>
<feature type="compositionally biased region" description="Acidic residues" evidence="10">
    <location>
        <begin position="103"/>
        <end position="115"/>
    </location>
</feature>
<dbReference type="VEuPathDB" id="FungiDB:G647_09807"/>
<keyword evidence="8 9" id="KW-0539">Nucleus</keyword>
<dbReference type="RefSeq" id="XP_008724022.1">
    <property type="nucleotide sequence ID" value="XM_008725800.1"/>
</dbReference>
<dbReference type="Pfam" id="PF07575">
    <property type="entry name" value="Nucleopor_Nup85"/>
    <property type="match status" value="1"/>
</dbReference>
<dbReference type="EMBL" id="KI635850">
    <property type="protein sequence ID" value="ETI27125.1"/>
    <property type="molecule type" value="Genomic_DNA"/>
</dbReference>
<proteinExistence type="inferred from homology"/>
<evidence type="ECO:0000256" key="5">
    <source>
        <dbReference type="ARBA" id="ARBA00022927"/>
    </source>
</evidence>
<evidence type="ECO:0000256" key="2">
    <source>
        <dbReference type="ARBA" id="ARBA00005573"/>
    </source>
</evidence>
<organism evidence="11">
    <name type="scientific">Cladophialophora carrionii CBS 160.54</name>
    <dbReference type="NCBI Taxonomy" id="1279043"/>
    <lineage>
        <taxon>Eukaryota</taxon>
        <taxon>Fungi</taxon>
        <taxon>Dikarya</taxon>
        <taxon>Ascomycota</taxon>
        <taxon>Pezizomycotina</taxon>
        <taxon>Eurotiomycetes</taxon>
        <taxon>Chaetothyriomycetidae</taxon>
        <taxon>Chaetothyriales</taxon>
        <taxon>Herpotrichiellaceae</taxon>
        <taxon>Cladophialophora</taxon>
    </lineage>
</organism>
<keyword evidence="3 9" id="KW-0813">Transport</keyword>
<feature type="region of interest" description="Disordered" evidence="10">
    <location>
        <begin position="147"/>
        <end position="167"/>
    </location>
</feature>
<comment type="subcellular location">
    <subcellularLocation>
        <location evidence="1 9">Nucleus</location>
        <location evidence="1 9">Nuclear pore complex</location>
    </subcellularLocation>
</comment>
<evidence type="ECO:0000256" key="3">
    <source>
        <dbReference type="ARBA" id="ARBA00022448"/>
    </source>
</evidence>
<name>V9DJT4_9EURO</name>
<feature type="region of interest" description="Disordered" evidence="10">
    <location>
        <begin position="944"/>
        <end position="965"/>
    </location>
</feature>
<feature type="compositionally biased region" description="Polar residues" evidence="10">
    <location>
        <begin position="7"/>
        <end position="17"/>
    </location>
</feature>
<keyword evidence="5 9" id="KW-0653">Protein transport</keyword>
<dbReference type="GO" id="GO:0006406">
    <property type="term" value="P:mRNA export from nucleus"/>
    <property type="evidence" value="ECO:0007669"/>
    <property type="project" value="TreeGrafter"/>
</dbReference>
<dbReference type="OrthoDB" id="5422384at2759"/>
<dbReference type="GO" id="GO:0031965">
    <property type="term" value="C:nuclear membrane"/>
    <property type="evidence" value="ECO:0007669"/>
    <property type="project" value="UniProtKB-UniRule"/>
</dbReference>
<gene>
    <name evidence="11" type="ORF">G647_09807</name>
</gene>
<evidence type="ECO:0000256" key="8">
    <source>
        <dbReference type="ARBA" id="ARBA00023242"/>
    </source>
</evidence>
<dbReference type="PANTHER" id="PTHR13373:SF21">
    <property type="entry name" value="NUCLEAR PORE COMPLEX PROTEIN NUP85"/>
    <property type="match status" value="1"/>
</dbReference>
<accession>V9DJT4</accession>
<dbReference type="Proteomes" id="UP000030678">
    <property type="component" value="Unassembled WGS sequence"/>
</dbReference>
<dbReference type="GO" id="GO:0045893">
    <property type="term" value="P:positive regulation of DNA-templated transcription"/>
    <property type="evidence" value="ECO:0007669"/>
    <property type="project" value="TreeGrafter"/>
</dbReference>
<keyword evidence="9" id="KW-0472">Membrane</keyword>